<dbReference type="InterPro" id="IPR007948">
    <property type="entry name" value="DUF736"/>
</dbReference>
<dbReference type="eggNOG" id="COG5489">
    <property type="taxonomic scope" value="Bacteria"/>
</dbReference>
<reference evidence="1 2" key="1">
    <citation type="journal article" date="2011" name="J. Bacteriol.">
        <title>Complete genome sequence of Polymorphum gilvum SL003B-26A1T, a crude oil-degrading bacterium from oil-polluted saline soil.</title>
        <authorList>
            <person name="Li S.G."/>
            <person name="Tang Y.Q."/>
            <person name="Nie Y."/>
            <person name="Cai M."/>
            <person name="Wu X.L."/>
        </authorList>
    </citation>
    <scope>NUCLEOTIDE SEQUENCE [LARGE SCALE GENOMIC DNA]</scope>
    <source>
        <strain evidence="2">LMG 25793 / CGMCC 1.9160 / SL003B-26A1</strain>
    </source>
</reference>
<evidence type="ECO:0000313" key="2">
    <source>
        <dbReference type="Proteomes" id="UP000008130"/>
    </source>
</evidence>
<dbReference type="EMBL" id="CP002568">
    <property type="protein sequence ID" value="ADZ69059.1"/>
    <property type="molecule type" value="Genomic_DNA"/>
</dbReference>
<sequence length="112" mass="12115">MGATARTKRKETFIMATIGTFTKTDSGFTGTIQTLGLKATKVAITGVEKTNDSAPDFRVKAGTVEIGAAWHRTSKGGNEYISIKLDDPSFVAPIYANLVEQQDKGFALIWSR</sequence>
<protein>
    <submittedName>
        <fullName evidence="1">Hypothetical conserved protein</fullName>
    </submittedName>
</protein>
<dbReference type="AlphaFoldDB" id="F2J4W7"/>
<organism evidence="1 2">
    <name type="scientific">Polymorphum gilvum (strain LMG 25793 / CGMCC 1.9160 / SL003B-26A1)</name>
    <dbReference type="NCBI Taxonomy" id="991905"/>
    <lineage>
        <taxon>Bacteria</taxon>
        <taxon>Pseudomonadati</taxon>
        <taxon>Pseudomonadota</taxon>
        <taxon>Alphaproteobacteria</taxon>
        <taxon>Rhodobacterales</taxon>
        <taxon>Paracoccaceae</taxon>
        <taxon>Polymorphum</taxon>
    </lineage>
</organism>
<dbReference type="HOGENOM" id="CLU_109334_1_0_5"/>
<gene>
    <name evidence="1" type="ordered locus">SL003B_0626</name>
</gene>
<evidence type="ECO:0000313" key="1">
    <source>
        <dbReference type="EMBL" id="ADZ69059.1"/>
    </source>
</evidence>
<dbReference type="KEGG" id="pgv:SL003B_0626"/>
<keyword evidence="2" id="KW-1185">Reference proteome</keyword>
<dbReference type="STRING" id="991905.SL003B_0626"/>
<dbReference type="Pfam" id="PF05284">
    <property type="entry name" value="DUF736"/>
    <property type="match status" value="1"/>
</dbReference>
<proteinExistence type="predicted"/>
<dbReference type="Proteomes" id="UP000008130">
    <property type="component" value="Chromosome"/>
</dbReference>
<name>F2J4W7_POLGS</name>
<accession>F2J4W7</accession>